<feature type="compositionally biased region" description="Polar residues" evidence="1">
    <location>
        <begin position="648"/>
        <end position="662"/>
    </location>
</feature>
<name>A0ABX3RKL8_MYCAL</name>
<evidence type="ECO:0000313" key="3">
    <source>
        <dbReference type="Proteomes" id="UP000192693"/>
    </source>
</evidence>
<feature type="compositionally biased region" description="Low complexity" evidence="1">
    <location>
        <begin position="34"/>
        <end position="47"/>
    </location>
</feature>
<comment type="caution">
    <text evidence="2">The sequence shown here is derived from an EMBL/GenBank/DDBJ whole genome shotgun (WGS) entry which is preliminary data.</text>
</comment>
<feature type="compositionally biased region" description="Polar residues" evidence="1">
    <location>
        <begin position="1"/>
        <end position="14"/>
    </location>
</feature>
<evidence type="ECO:0000313" key="2">
    <source>
        <dbReference type="EMBL" id="OQZ94648.1"/>
    </source>
</evidence>
<feature type="compositionally biased region" description="Acidic residues" evidence="1">
    <location>
        <begin position="48"/>
        <end position="57"/>
    </location>
</feature>
<sequence>MMTNNDGDELTTTTYDDEIPDMHAYRNPPEEPEVAQVAEEATVTAQEEVVDDEENDNDTSRPSIATQLAVMAREFYTFGVDENGETFACDNALPHVALSMSNNSRGGLKARLLDQWSEASGGRVAPGAAATDAMGTLDWGARRNPVTPVHMRIADHDGTIYLDCADEQNRVIVIDSGRWRVADEDVPVVFRRSTFSLPYPVPEGESDLALLWDHLNVDPDDRPLVLGWVVAALVLENVPHPVLYLGGEHGTAKTSAARVLQSLVDPTTADTRNLPSDEGVWVATVRQGWALTFDNLSELSKGMNDGLCKLSTGDTIVRRVLYTTDEASATKAYRPLIITAINLTGVQPDLEDRMVRIELSAIPPGKRRLKKEVEASWERDRSRVLAGLLDLAAKVHHRLPDVVTPEGFSRMADFHQVVAAIDDVQGTSGADRYQDAAVRAARDTLAEYSLARAIVNGRRDFEATTAGQILNAMAFAKGDGKQSWAWPDDARAASNQLKGAAPSMRKLGWTVEDDKGKNEAGTKKFTILAPSRENSKAERPAPSSPSDPSPQVNTISLAPSGVESIPVAALSPEIVNELTEVHPARDGAGLARDGSGEIALTCGDGSNGDDGDGSGTSVAACRFCGAELTVGHAAERGYCTGPECSAAHVTQGQQPSRSSTPTPRDVANMGRRPADRSVV</sequence>
<organism evidence="2 3">
    <name type="scientific">Mycolicibacter algericus DSM 45454</name>
    <dbReference type="NCBI Taxonomy" id="723879"/>
    <lineage>
        <taxon>Bacteria</taxon>
        <taxon>Bacillati</taxon>
        <taxon>Actinomycetota</taxon>
        <taxon>Actinomycetes</taxon>
        <taxon>Mycobacteriales</taxon>
        <taxon>Mycobacteriaceae</taxon>
        <taxon>Mycolicibacter</taxon>
    </lineage>
</organism>
<keyword evidence="3" id="KW-1185">Reference proteome</keyword>
<accession>A0ABX3RKL8</accession>
<gene>
    <name evidence="2" type="ORF">BST10_18035</name>
</gene>
<protein>
    <recommendedName>
        <fullName evidence="4">ATP-binding protein</fullName>
    </recommendedName>
</protein>
<dbReference type="Proteomes" id="UP000192693">
    <property type="component" value="Unassembled WGS sequence"/>
</dbReference>
<feature type="compositionally biased region" description="Basic and acidic residues" evidence="1">
    <location>
        <begin position="512"/>
        <end position="522"/>
    </location>
</feature>
<dbReference type="EMBL" id="MVHC01000026">
    <property type="protein sequence ID" value="OQZ94648.1"/>
    <property type="molecule type" value="Genomic_DNA"/>
</dbReference>
<feature type="region of interest" description="Disordered" evidence="1">
    <location>
        <begin position="642"/>
        <end position="679"/>
    </location>
</feature>
<reference evidence="2 3" key="1">
    <citation type="submission" date="2016-12" db="EMBL/GenBank/DDBJ databases">
        <title>The new phylogeny of genus Mycobacterium.</title>
        <authorList>
            <person name="Tortoli E."/>
            <person name="Trovato A."/>
            <person name="Cirillo D.M."/>
        </authorList>
    </citation>
    <scope>NUCLEOTIDE SEQUENCE [LARGE SCALE GENOMIC DNA]</scope>
    <source>
        <strain evidence="2 3">DSM 45454</strain>
    </source>
</reference>
<evidence type="ECO:0008006" key="4">
    <source>
        <dbReference type="Google" id="ProtNLM"/>
    </source>
</evidence>
<proteinExistence type="predicted"/>
<evidence type="ECO:0000256" key="1">
    <source>
        <dbReference type="SAM" id="MobiDB-lite"/>
    </source>
</evidence>
<feature type="region of interest" description="Disordered" evidence="1">
    <location>
        <begin position="1"/>
        <end position="64"/>
    </location>
</feature>
<feature type="region of interest" description="Disordered" evidence="1">
    <location>
        <begin position="510"/>
        <end position="556"/>
    </location>
</feature>